<gene>
    <name evidence="2" type="ORF">S01H1_67607</name>
</gene>
<feature type="non-terminal residue" evidence="2">
    <location>
        <position position="1"/>
    </location>
</feature>
<dbReference type="GO" id="GO:0015159">
    <property type="term" value="F:polysaccharide transmembrane transporter activity"/>
    <property type="evidence" value="ECO:0007669"/>
    <property type="project" value="InterPro"/>
</dbReference>
<comment type="caution">
    <text evidence="2">The sequence shown here is derived from an EMBL/GenBank/DDBJ whole genome shotgun (WGS) entry which is preliminary data.</text>
</comment>
<name>X0X9H1_9ZZZZ</name>
<sequence length="244" mass="26711">FPNVSEMSLSGLTLVEGKAMMIKGIKRKYHERFDLSLMVAVPKQITIYVTGQVDGPGLRTVYDSTRISHVLKSVGVAKGGSDLSESVYLKRQTENGSFDEYKLKLHDIFLANDAKQNMALQNGDIIAVPSIKSYVYIYGEVSRGGTFGYVPGQTLSDYINVAGGPTARANLDSVTVTRQEDGRPKVYHINASQILHRGETEKDLEIIPGDVISVPGNFFYFSDFASFANTVLLALTLYTAVAGR</sequence>
<protein>
    <recommendedName>
        <fullName evidence="1">SLBB domain-containing protein</fullName>
    </recommendedName>
</protein>
<dbReference type="EMBL" id="BARS01044791">
    <property type="protein sequence ID" value="GAG39849.1"/>
    <property type="molecule type" value="Genomic_DNA"/>
</dbReference>
<reference evidence="2" key="1">
    <citation type="journal article" date="2014" name="Front. Microbiol.">
        <title>High frequency of phylogenetically diverse reductive dehalogenase-homologous genes in deep subseafloor sedimentary metagenomes.</title>
        <authorList>
            <person name="Kawai M."/>
            <person name="Futagami T."/>
            <person name="Toyoda A."/>
            <person name="Takaki Y."/>
            <person name="Nishi S."/>
            <person name="Hori S."/>
            <person name="Arai W."/>
            <person name="Tsubouchi T."/>
            <person name="Morono Y."/>
            <person name="Uchiyama I."/>
            <person name="Ito T."/>
            <person name="Fujiyama A."/>
            <person name="Inagaki F."/>
            <person name="Takami H."/>
        </authorList>
    </citation>
    <scope>NUCLEOTIDE SEQUENCE</scope>
    <source>
        <strain evidence="2">Expedition CK06-06</strain>
    </source>
</reference>
<dbReference type="InterPro" id="IPR054765">
    <property type="entry name" value="SLBB_dom"/>
</dbReference>
<dbReference type="PANTHER" id="PTHR33619">
    <property type="entry name" value="POLYSACCHARIDE EXPORT PROTEIN GFCE-RELATED"/>
    <property type="match status" value="1"/>
</dbReference>
<dbReference type="Gene3D" id="3.10.560.10">
    <property type="entry name" value="Outer membrane lipoprotein wza domain like"/>
    <property type="match status" value="2"/>
</dbReference>
<dbReference type="PANTHER" id="PTHR33619:SF3">
    <property type="entry name" value="POLYSACCHARIDE EXPORT PROTEIN GFCE-RELATED"/>
    <property type="match status" value="1"/>
</dbReference>
<dbReference type="InterPro" id="IPR049712">
    <property type="entry name" value="Poly_export"/>
</dbReference>
<evidence type="ECO:0000259" key="1">
    <source>
        <dbReference type="Pfam" id="PF22461"/>
    </source>
</evidence>
<dbReference type="Pfam" id="PF22461">
    <property type="entry name" value="SLBB_2"/>
    <property type="match status" value="1"/>
</dbReference>
<feature type="domain" description="SLBB" evidence="1">
    <location>
        <begin position="135"/>
        <end position="214"/>
    </location>
</feature>
<dbReference type="AlphaFoldDB" id="X0X9H1"/>
<organism evidence="2">
    <name type="scientific">marine sediment metagenome</name>
    <dbReference type="NCBI Taxonomy" id="412755"/>
    <lineage>
        <taxon>unclassified sequences</taxon>
        <taxon>metagenomes</taxon>
        <taxon>ecological metagenomes</taxon>
    </lineage>
</organism>
<proteinExistence type="predicted"/>
<evidence type="ECO:0000313" key="2">
    <source>
        <dbReference type="EMBL" id="GAG39849.1"/>
    </source>
</evidence>
<accession>X0X9H1</accession>